<dbReference type="AlphaFoldDB" id="A0A8S9URZ2"/>
<accession>A0A8S9URZ2</accession>
<reference evidence="2" key="1">
    <citation type="submission" date="2020-03" db="EMBL/GenBank/DDBJ databases">
        <title>Hybrid Assembly of Korean Phytophthora infestans isolates.</title>
        <authorList>
            <person name="Prokchorchik M."/>
            <person name="Lee Y."/>
            <person name="Seo J."/>
            <person name="Cho J.-H."/>
            <person name="Park Y.-E."/>
            <person name="Jang D.-C."/>
            <person name="Im J.-S."/>
            <person name="Choi J.-G."/>
            <person name="Park H.-J."/>
            <person name="Lee G.-B."/>
            <person name="Lee Y.-G."/>
            <person name="Hong S.-Y."/>
            <person name="Cho K."/>
            <person name="Sohn K.H."/>
        </authorList>
    </citation>
    <scope>NUCLEOTIDE SEQUENCE</scope>
    <source>
        <strain evidence="2">KR_2_A2</strain>
    </source>
</reference>
<evidence type="ECO:0000313" key="3">
    <source>
        <dbReference type="Proteomes" id="UP000704712"/>
    </source>
</evidence>
<name>A0A8S9URZ2_PHYIN</name>
<protein>
    <submittedName>
        <fullName evidence="2">Uncharacterized protein</fullName>
    </submittedName>
</protein>
<feature type="non-terminal residue" evidence="2">
    <location>
        <position position="1"/>
    </location>
</feature>
<proteinExistence type="predicted"/>
<dbReference type="Proteomes" id="UP000704712">
    <property type="component" value="Unassembled WGS sequence"/>
</dbReference>
<evidence type="ECO:0000256" key="1">
    <source>
        <dbReference type="SAM" id="MobiDB-lite"/>
    </source>
</evidence>
<comment type="caution">
    <text evidence="2">The sequence shown here is derived from an EMBL/GenBank/DDBJ whole genome shotgun (WGS) entry which is preliminary data.</text>
</comment>
<dbReference type="EMBL" id="JAACNO010001006">
    <property type="protein sequence ID" value="KAF4143460.1"/>
    <property type="molecule type" value="Genomic_DNA"/>
</dbReference>
<organism evidence="2 3">
    <name type="scientific">Phytophthora infestans</name>
    <name type="common">Potato late blight agent</name>
    <name type="synonym">Botrytis infestans</name>
    <dbReference type="NCBI Taxonomy" id="4787"/>
    <lineage>
        <taxon>Eukaryota</taxon>
        <taxon>Sar</taxon>
        <taxon>Stramenopiles</taxon>
        <taxon>Oomycota</taxon>
        <taxon>Peronosporomycetes</taxon>
        <taxon>Peronosporales</taxon>
        <taxon>Peronosporaceae</taxon>
        <taxon>Phytophthora</taxon>
    </lineage>
</organism>
<evidence type="ECO:0000313" key="2">
    <source>
        <dbReference type="EMBL" id="KAF4143460.1"/>
    </source>
</evidence>
<gene>
    <name evidence="2" type="ORF">GN958_ATG07193</name>
</gene>
<sequence length="249" mass="28431">MPGRSANDLSPATQQAGDTLEYYCRAFVAGDPNGHRYGNPLKLEVAKRRKIRTYQLEAGLFAAPSRFSRLNWRSNRLSMPRRHHDCPESLLSDVYGYVDPDPETVTHSYILTAKTPPANLPTQQTDHKPTLESGQETSTNTVINLVSSEDEEAKTTVNEAKLLEAESYKRSIPSLYARSKIQREAKKRTWQWYVARSRKKRDLAKRTITSSGSQIYRAKTVKAVQVQSILRSSEAKSRCKHLHTRRYTY</sequence>
<feature type="region of interest" description="Disordered" evidence="1">
    <location>
        <begin position="115"/>
        <end position="138"/>
    </location>
</feature>